<protein>
    <submittedName>
        <fullName evidence="1">Uncharacterized protein</fullName>
    </submittedName>
</protein>
<gene>
    <name evidence="1" type="ORF">AUC68_10165</name>
</gene>
<reference evidence="1 2" key="1">
    <citation type="journal article" date="2016" name="Environ. Microbiol.">
        <title>New Methyloceanibacter diversity from North Sea sediments includes methanotroph containing solely the soluble methane monooxygenase.</title>
        <authorList>
            <person name="Vekeman B."/>
            <person name="Kerckhof F.M."/>
            <person name="Cremers G."/>
            <person name="de Vos P."/>
            <person name="Vandamme P."/>
            <person name="Boon N."/>
            <person name="Op den Camp H.J."/>
            <person name="Heylen K."/>
        </authorList>
    </citation>
    <scope>NUCLEOTIDE SEQUENCE [LARGE SCALE GENOMIC DNA]</scope>
    <source>
        <strain evidence="1 2">R-67174</strain>
    </source>
</reference>
<dbReference type="Proteomes" id="UP000094501">
    <property type="component" value="Unassembled WGS sequence"/>
</dbReference>
<dbReference type="AlphaFoldDB" id="A0A1E3VWI0"/>
<keyword evidence="2" id="KW-1185">Reference proteome</keyword>
<name>A0A1E3VWI0_9HYPH</name>
<proteinExistence type="predicted"/>
<accession>A0A1E3VWI0</accession>
<evidence type="ECO:0000313" key="1">
    <source>
        <dbReference type="EMBL" id="ODR97893.1"/>
    </source>
</evidence>
<dbReference type="RefSeq" id="WP_069438221.1">
    <property type="nucleotide sequence ID" value="NZ_LPWG01000014.1"/>
</dbReference>
<organism evidence="1 2">
    <name type="scientific">Methyloceanibacter methanicus</name>
    <dbReference type="NCBI Taxonomy" id="1774968"/>
    <lineage>
        <taxon>Bacteria</taxon>
        <taxon>Pseudomonadati</taxon>
        <taxon>Pseudomonadota</taxon>
        <taxon>Alphaproteobacteria</taxon>
        <taxon>Hyphomicrobiales</taxon>
        <taxon>Hyphomicrobiaceae</taxon>
        <taxon>Methyloceanibacter</taxon>
    </lineage>
</organism>
<comment type="caution">
    <text evidence="1">The sequence shown here is derived from an EMBL/GenBank/DDBJ whole genome shotgun (WGS) entry which is preliminary data.</text>
</comment>
<dbReference type="EMBL" id="LPWG01000014">
    <property type="protein sequence ID" value="ODR97893.1"/>
    <property type="molecule type" value="Genomic_DNA"/>
</dbReference>
<evidence type="ECO:0000313" key="2">
    <source>
        <dbReference type="Proteomes" id="UP000094501"/>
    </source>
</evidence>
<sequence>MGMRAAEAWPVALKLLNRAPLTAPKPSDQRAPFSSAAVTVSFGGRCATDLRRSAAGSMAESGDLMTKIFDHKNK</sequence>